<dbReference type="EMBL" id="FNOP01000008">
    <property type="protein sequence ID" value="SDW89511.1"/>
    <property type="molecule type" value="Genomic_DNA"/>
</dbReference>
<dbReference type="Proteomes" id="UP000182379">
    <property type="component" value="Unassembled WGS sequence"/>
</dbReference>
<evidence type="ECO:0000256" key="4">
    <source>
        <dbReference type="ARBA" id="ARBA00022676"/>
    </source>
</evidence>
<protein>
    <recommendedName>
        <fullName evidence="3">Uridine phosphorylase</fullName>
        <ecNumber evidence="2">2.4.2.3</ecNumber>
    </recommendedName>
</protein>
<dbReference type="GeneID" id="78334117"/>
<sequence>MDHHYAEPHEVMYHTQLSREMLMGADTALLPGDPGRVRSLAEAMGPTVDLTSHREYTSCLTQVQNRPVLVCSTGMGGPSTAICLEELARLGIKRVIRVGTTGSIQEGLELGDVVIIKAAVRLEGTSAHYAPLEFPAVADFELTQLLAYAALVESVPHQVGICCSSDTFWPGQERYDSFTGYVLRRFQGSMKEWQQLGVTNYEMETATVFVTAQALGLQAASLCGVVAKRTESESIASPEIYRLAENRFQTIVRRALNELLAREGKK</sequence>
<evidence type="ECO:0000256" key="6">
    <source>
        <dbReference type="ARBA" id="ARBA00048447"/>
    </source>
</evidence>
<evidence type="ECO:0000256" key="3">
    <source>
        <dbReference type="ARBA" id="ARBA00021980"/>
    </source>
</evidence>
<dbReference type="PROSITE" id="PS01232">
    <property type="entry name" value="PNP_UDP_1"/>
    <property type="match status" value="1"/>
</dbReference>
<dbReference type="InterPro" id="IPR035994">
    <property type="entry name" value="Nucleoside_phosphorylase_sf"/>
</dbReference>
<keyword evidence="5" id="KW-0808">Transferase</keyword>
<name>A0A1H2X9M5_ACIFE</name>
<accession>A0A1H2X9M5</accession>
<dbReference type="InterPro" id="IPR000845">
    <property type="entry name" value="Nucleoside_phosphorylase_d"/>
</dbReference>
<dbReference type="Gene3D" id="3.40.50.1580">
    <property type="entry name" value="Nucleoside phosphorylase domain"/>
    <property type="match status" value="1"/>
</dbReference>
<comment type="caution">
    <text evidence="8">The sequence shown here is derived from an EMBL/GenBank/DDBJ whole genome shotgun (WGS) entry which is preliminary data.</text>
</comment>
<dbReference type="GO" id="GO:0005829">
    <property type="term" value="C:cytosol"/>
    <property type="evidence" value="ECO:0007669"/>
    <property type="project" value="TreeGrafter"/>
</dbReference>
<comment type="catalytic activity">
    <reaction evidence="6">
        <text>uridine + phosphate = alpha-D-ribose 1-phosphate + uracil</text>
        <dbReference type="Rhea" id="RHEA:24388"/>
        <dbReference type="ChEBI" id="CHEBI:16704"/>
        <dbReference type="ChEBI" id="CHEBI:17568"/>
        <dbReference type="ChEBI" id="CHEBI:43474"/>
        <dbReference type="ChEBI" id="CHEBI:57720"/>
        <dbReference type="EC" id="2.4.2.3"/>
    </reaction>
</comment>
<dbReference type="OMA" id="AQNREYK"/>
<dbReference type="EC" id="2.4.2.3" evidence="2"/>
<evidence type="ECO:0000256" key="5">
    <source>
        <dbReference type="ARBA" id="ARBA00022679"/>
    </source>
</evidence>
<dbReference type="SUPFAM" id="SSF53167">
    <property type="entry name" value="Purine and uridine phosphorylases"/>
    <property type="match status" value="1"/>
</dbReference>
<dbReference type="PANTHER" id="PTHR43691:SF11">
    <property type="entry name" value="FI09636P-RELATED"/>
    <property type="match status" value="1"/>
</dbReference>
<comment type="similarity">
    <text evidence="1">Belongs to the PNP/UDP phosphorylase family.</text>
</comment>
<keyword evidence="4" id="KW-0328">Glycosyltransferase</keyword>
<dbReference type="GO" id="GO:0009164">
    <property type="term" value="P:nucleoside catabolic process"/>
    <property type="evidence" value="ECO:0007669"/>
    <property type="project" value="UniProtKB-ARBA"/>
</dbReference>
<evidence type="ECO:0000256" key="1">
    <source>
        <dbReference type="ARBA" id="ARBA00010456"/>
    </source>
</evidence>
<proteinExistence type="inferred from homology"/>
<evidence type="ECO:0000313" key="8">
    <source>
        <dbReference type="EMBL" id="SDW89511.1"/>
    </source>
</evidence>
<dbReference type="PANTHER" id="PTHR43691">
    <property type="entry name" value="URIDINE PHOSPHORYLASE"/>
    <property type="match status" value="1"/>
</dbReference>
<dbReference type="CDD" id="cd17767">
    <property type="entry name" value="UP_EcUdp-like"/>
    <property type="match status" value="1"/>
</dbReference>
<dbReference type="InterPro" id="IPR018016">
    <property type="entry name" value="Nucleoside_phosphorylase_CS"/>
</dbReference>
<reference evidence="8 9" key="1">
    <citation type="submission" date="2016-10" db="EMBL/GenBank/DDBJ databases">
        <authorList>
            <person name="Varghese N."/>
            <person name="Submissions S."/>
        </authorList>
    </citation>
    <scope>NUCLEOTIDE SEQUENCE [LARGE SCALE GENOMIC DNA]</scope>
    <source>
        <strain evidence="8 9">WCC6</strain>
    </source>
</reference>
<dbReference type="GO" id="GO:0004850">
    <property type="term" value="F:uridine phosphorylase activity"/>
    <property type="evidence" value="ECO:0007669"/>
    <property type="project" value="UniProtKB-EC"/>
</dbReference>
<evidence type="ECO:0000256" key="2">
    <source>
        <dbReference type="ARBA" id="ARBA00011888"/>
    </source>
</evidence>
<dbReference type="NCBIfam" id="NF008383">
    <property type="entry name" value="PRK11178.1"/>
    <property type="match status" value="1"/>
</dbReference>
<gene>
    <name evidence="8" type="ORF">SAMN05216495_10839</name>
</gene>
<evidence type="ECO:0000259" key="7">
    <source>
        <dbReference type="Pfam" id="PF01048"/>
    </source>
</evidence>
<dbReference type="AlphaFoldDB" id="A0A1H2X9M5"/>
<organism evidence="8 9">
    <name type="scientific">Acidaminococcus fermentans</name>
    <dbReference type="NCBI Taxonomy" id="905"/>
    <lineage>
        <taxon>Bacteria</taxon>
        <taxon>Bacillati</taxon>
        <taxon>Bacillota</taxon>
        <taxon>Negativicutes</taxon>
        <taxon>Acidaminococcales</taxon>
        <taxon>Acidaminococcaceae</taxon>
        <taxon>Acidaminococcus</taxon>
    </lineage>
</organism>
<dbReference type="Pfam" id="PF01048">
    <property type="entry name" value="PNP_UDP_1"/>
    <property type="match status" value="1"/>
</dbReference>
<feature type="domain" description="Nucleoside phosphorylase" evidence="7">
    <location>
        <begin position="28"/>
        <end position="256"/>
    </location>
</feature>
<evidence type="ECO:0000313" key="9">
    <source>
        <dbReference type="Proteomes" id="UP000182379"/>
    </source>
</evidence>
<dbReference type="RefSeq" id="WP_012937759.1">
    <property type="nucleotide sequence ID" value="NZ_CALAKB010000026.1"/>
</dbReference>